<dbReference type="Proteomes" id="UP001162001">
    <property type="component" value="Segment"/>
</dbReference>
<organism evidence="1 2">
    <name type="scientific">Fadolivirus FV1/VV64</name>
    <dbReference type="NCBI Taxonomy" id="3070911"/>
    <lineage>
        <taxon>Viruses</taxon>
        <taxon>Varidnaviria</taxon>
        <taxon>Bamfordvirae</taxon>
        <taxon>Nucleocytoviricota</taxon>
        <taxon>Megaviricetes</taxon>
        <taxon>Imitervirales</taxon>
        <taxon>Mimiviridae</taxon>
        <taxon>Klosneuvirinae</taxon>
        <taxon>Fadolivirus</taxon>
        <taxon>Fadolivirus algeromassiliense</taxon>
    </lineage>
</organism>
<evidence type="ECO:0000313" key="2">
    <source>
        <dbReference type="Proteomes" id="UP001162001"/>
    </source>
</evidence>
<sequence length="91" mass="10560">MDGFTETTPLLEKLNKNIIECGTIIIEPNKYHHETVEIITNNYTCDSKFIITCTNCNRFVNLGISVNGTILKIYKKNIRLECKINWFMVKC</sequence>
<reference evidence="1 2" key="1">
    <citation type="submission" date="2020-04" db="EMBL/GenBank/DDBJ databases">
        <title>Advantages and limits of metagenomic assembly and binning of a giant virus.</title>
        <authorList>
            <person name="Schulz F."/>
            <person name="Andreani J."/>
            <person name="Francis R."/>
            <person name="Boudjemaa H."/>
            <person name="Bou Khalil J.Y."/>
            <person name="Lee J."/>
            <person name="La Scola B."/>
            <person name="Woyke T."/>
        </authorList>
    </citation>
    <scope>NUCLEOTIDE SEQUENCE [LARGE SCALE GENOMIC DNA]</scope>
    <source>
        <strain evidence="1 2">FV1/VV64</strain>
    </source>
</reference>
<gene>
    <name evidence="1" type="ORF">Fadolivirus_1_756</name>
</gene>
<evidence type="ECO:0000313" key="1">
    <source>
        <dbReference type="EMBL" id="QKF94214.1"/>
    </source>
</evidence>
<keyword evidence="2" id="KW-1185">Reference proteome</keyword>
<accession>A0A7D3UVP7</accession>
<name>A0A7D3UVP7_9VIRU</name>
<dbReference type="EMBL" id="MT418680">
    <property type="protein sequence ID" value="QKF94214.1"/>
    <property type="molecule type" value="Genomic_DNA"/>
</dbReference>
<protein>
    <submittedName>
        <fullName evidence="1">Uncharacterized protein</fullName>
    </submittedName>
</protein>
<proteinExistence type="predicted"/>